<dbReference type="HOGENOM" id="CLU_000907_1_3_0"/>
<evidence type="ECO:0000256" key="6">
    <source>
        <dbReference type="ARBA" id="ARBA00022552"/>
    </source>
</evidence>
<dbReference type="GO" id="GO:0042802">
    <property type="term" value="F:identical protein binding"/>
    <property type="evidence" value="ECO:0007669"/>
    <property type="project" value="UniProtKB-ARBA"/>
</dbReference>
<keyword evidence="13 15" id="KW-0460">Magnesium</keyword>
<keyword evidence="8 15" id="KW-0819">tRNA processing</keyword>
<comment type="cofactor">
    <cofactor evidence="15">
        <name>Mg(2+)</name>
        <dbReference type="ChEBI" id="CHEBI:18420"/>
    </cofactor>
</comment>
<dbReference type="PANTHER" id="PTHR11207:SF0">
    <property type="entry name" value="RIBONUCLEASE 3"/>
    <property type="match status" value="1"/>
</dbReference>
<dbReference type="STRING" id="187101.VC03_03890"/>
<dbReference type="GO" id="GO:0046872">
    <property type="term" value="F:metal ion binding"/>
    <property type="evidence" value="ECO:0007669"/>
    <property type="project" value="UniProtKB-KW"/>
</dbReference>
<dbReference type="EMBL" id="CP011280">
    <property type="protein sequence ID" value="AKC95649.1"/>
    <property type="molecule type" value="Genomic_DNA"/>
</dbReference>
<accession>A0A0E3UTY0</accession>
<evidence type="ECO:0000256" key="13">
    <source>
        <dbReference type="ARBA" id="ARBA00022842"/>
    </source>
</evidence>
<evidence type="ECO:0000256" key="2">
    <source>
        <dbReference type="ARBA" id="ARBA00004496"/>
    </source>
</evidence>
<dbReference type="GO" id="GO:0006364">
    <property type="term" value="P:rRNA processing"/>
    <property type="evidence" value="ECO:0007669"/>
    <property type="project" value="UniProtKB-UniRule"/>
</dbReference>
<dbReference type="FunFam" id="1.10.1520.10:FF:000001">
    <property type="entry name" value="Ribonuclease 3"/>
    <property type="match status" value="1"/>
</dbReference>
<evidence type="ECO:0000256" key="14">
    <source>
        <dbReference type="ARBA" id="ARBA00022884"/>
    </source>
</evidence>
<dbReference type="GO" id="GO:0019843">
    <property type="term" value="F:rRNA binding"/>
    <property type="evidence" value="ECO:0007669"/>
    <property type="project" value="UniProtKB-KW"/>
</dbReference>
<keyword evidence="6 15" id="KW-0698">rRNA processing</keyword>
<dbReference type="PATRIC" id="fig|1069640.6.peg.769"/>
<feature type="binding site" evidence="15">
    <location>
        <position position="123"/>
    </location>
    <ligand>
        <name>Mg(2+)</name>
        <dbReference type="ChEBI" id="CHEBI:18420"/>
    </ligand>
</feature>
<dbReference type="SUPFAM" id="SSF54768">
    <property type="entry name" value="dsRNA-binding domain-like"/>
    <property type="match status" value="1"/>
</dbReference>
<comment type="subcellular location">
    <subcellularLocation>
        <location evidence="2 15">Cytoplasm</location>
    </subcellularLocation>
</comment>
<dbReference type="PANTHER" id="PTHR11207">
    <property type="entry name" value="RIBONUCLEASE III"/>
    <property type="match status" value="1"/>
</dbReference>
<dbReference type="PROSITE" id="PS50137">
    <property type="entry name" value="DS_RBD"/>
    <property type="match status" value="1"/>
</dbReference>
<comment type="subunit">
    <text evidence="4 15">Homodimer.</text>
</comment>
<evidence type="ECO:0000256" key="4">
    <source>
        <dbReference type="ARBA" id="ARBA00011738"/>
    </source>
</evidence>
<dbReference type="GO" id="GO:0003725">
    <property type="term" value="F:double-stranded RNA binding"/>
    <property type="evidence" value="ECO:0007669"/>
    <property type="project" value="TreeGrafter"/>
</dbReference>
<feature type="domain" description="RNase III" evidence="17">
    <location>
        <begin position="5"/>
        <end position="134"/>
    </location>
</feature>
<feature type="active site" evidence="15">
    <location>
        <position position="123"/>
    </location>
</feature>
<name>A0A0E3UTY0_9FUSO</name>
<feature type="domain" description="DRBM" evidence="16">
    <location>
        <begin position="162"/>
        <end position="231"/>
    </location>
</feature>
<dbReference type="FunFam" id="3.30.160.20:FF:000003">
    <property type="entry name" value="Ribonuclease 3"/>
    <property type="match status" value="1"/>
</dbReference>
<dbReference type="GO" id="GO:0004525">
    <property type="term" value="F:ribonuclease III activity"/>
    <property type="evidence" value="ECO:0007669"/>
    <property type="project" value="UniProtKB-UniRule"/>
</dbReference>
<keyword evidence="10 15" id="KW-0479">Metal-binding</keyword>
<dbReference type="PROSITE" id="PS50142">
    <property type="entry name" value="RNASE_3_2"/>
    <property type="match status" value="1"/>
</dbReference>
<dbReference type="InterPro" id="IPR011907">
    <property type="entry name" value="RNase_III"/>
</dbReference>
<dbReference type="CDD" id="cd10845">
    <property type="entry name" value="DSRM_RNAse_III_family"/>
    <property type="match status" value="1"/>
</dbReference>
<evidence type="ECO:0000256" key="15">
    <source>
        <dbReference type="HAMAP-Rule" id="MF_00104"/>
    </source>
</evidence>
<dbReference type="Gene3D" id="3.30.160.20">
    <property type="match status" value="1"/>
</dbReference>
<keyword evidence="7 15" id="KW-0507">mRNA processing</keyword>
<evidence type="ECO:0000256" key="11">
    <source>
        <dbReference type="ARBA" id="ARBA00022759"/>
    </source>
</evidence>
<dbReference type="Pfam" id="PF00035">
    <property type="entry name" value="dsrm"/>
    <property type="match status" value="1"/>
</dbReference>
<dbReference type="Proteomes" id="UP000033103">
    <property type="component" value="Chromosome"/>
</dbReference>
<dbReference type="KEGG" id="sns:VC03_03890"/>
<dbReference type="RefSeq" id="WP_046328755.1">
    <property type="nucleotide sequence ID" value="NZ_CAUPIC010000002.1"/>
</dbReference>
<evidence type="ECO:0000256" key="7">
    <source>
        <dbReference type="ARBA" id="ARBA00022664"/>
    </source>
</evidence>
<dbReference type="SUPFAM" id="SSF69065">
    <property type="entry name" value="RNase III domain-like"/>
    <property type="match status" value="1"/>
</dbReference>
<reference evidence="18 19" key="1">
    <citation type="journal article" date="2012" name="BMC Genomics">
        <title>Genomic sequence analysis and characterization of Sneathia amnii sp. nov.</title>
        <authorList>
            <consortium name="Vaginal Microbiome Consortium (additional members)"/>
            <person name="Harwich M.D.Jr."/>
            <person name="Serrano M.G."/>
            <person name="Fettweis J.M."/>
            <person name="Alves J.M."/>
            <person name="Reimers M.A."/>
            <person name="Buck G.A."/>
            <person name="Jefferson K.K."/>
        </authorList>
    </citation>
    <scope>NUCLEOTIDE SEQUENCE [LARGE SCALE GENOMIC DNA]</scope>
    <source>
        <strain evidence="18 19">SN35</strain>
    </source>
</reference>
<dbReference type="Gene3D" id="1.10.1520.10">
    <property type="entry name" value="Ribonuclease III domain"/>
    <property type="match status" value="1"/>
</dbReference>
<dbReference type="EC" id="3.1.26.3" evidence="15"/>
<organism evidence="18 19">
    <name type="scientific">Sneathia vaginalis</name>
    <dbReference type="NCBI Taxonomy" id="187101"/>
    <lineage>
        <taxon>Bacteria</taxon>
        <taxon>Fusobacteriati</taxon>
        <taxon>Fusobacteriota</taxon>
        <taxon>Fusobacteriia</taxon>
        <taxon>Fusobacteriales</taxon>
        <taxon>Leptotrichiaceae</taxon>
        <taxon>Sneathia</taxon>
    </lineage>
</organism>
<evidence type="ECO:0000256" key="3">
    <source>
        <dbReference type="ARBA" id="ARBA00010183"/>
    </source>
</evidence>
<evidence type="ECO:0000313" key="18">
    <source>
        <dbReference type="EMBL" id="AKC95649.1"/>
    </source>
</evidence>
<evidence type="ECO:0000259" key="17">
    <source>
        <dbReference type="PROSITE" id="PS50142"/>
    </source>
</evidence>
<proteinExistence type="inferred from homology"/>
<comment type="similarity">
    <text evidence="3">Belongs to the ribonuclease III family.</text>
</comment>
<evidence type="ECO:0000256" key="8">
    <source>
        <dbReference type="ARBA" id="ARBA00022694"/>
    </source>
</evidence>
<keyword evidence="9 15" id="KW-0540">Nuclease</keyword>
<evidence type="ECO:0000256" key="9">
    <source>
        <dbReference type="ARBA" id="ARBA00022722"/>
    </source>
</evidence>
<protein>
    <recommendedName>
        <fullName evidence="15">Ribonuclease 3</fullName>
        <ecNumber evidence="15">3.1.26.3</ecNumber>
    </recommendedName>
    <alternativeName>
        <fullName evidence="15">Ribonuclease III</fullName>
        <shortName evidence="15">RNase III</shortName>
    </alternativeName>
</protein>
<evidence type="ECO:0000259" key="16">
    <source>
        <dbReference type="PROSITE" id="PS50137"/>
    </source>
</evidence>
<dbReference type="GO" id="GO:0005737">
    <property type="term" value="C:cytoplasm"/>
    <property type="evidence" value="ECO:0007669"/>
    <property type="project" value="UniProtKB-SubCell"/>
</dbReference>
<keyword evidence="14 15" id="KW-0694">RNA-binding</keyword>
<dbReference type="GO" id="GO:0006397">
    <property type="term" value="P:mRNA processing"/>
    <property type="evidence" value="ECO:0007669"/>
    <property type="project" value="UniProtKB-UniRule"/>
</dbReference>
<keyword evidence="12 15" id="KW-0378">Hydrolase</keyword>
<dbReference type="CDD" id="cd00593">
    <property type="entry name" value="RIBOc"/>
    <property type="match status" value="1"/>
</dbReference>
<dbReference type="NCBIfam" id="TIGR02191">
    <property type="entry name" value="RNaseIII"/>
    <property type="match status" value="1"/>
</dbReference>
<dbReference type="SMART" id="SM00358">
    <property type="entry name" value="DSRM"/>
    <property type="match status" value="1"/>
</dbReference>
<comment type="function">
    <text evidence="15">Digests double-stranded RNA. Involved in the processing of primary rRNA transcript to yield the immediate precursors to the large and small rRNAs (23S and 16S). Processes some mRNAs, and tRNAs when they are encoded in the rRNA operon. Processes pre-crRNA and tracrRNA of type II CRISPR loci if present in the organism.</text>
</comment>
<keyword evidence="11 15" id="KW-0255">Endonuclease</keyword>
<gene>
    <name evidence="15" type="primary">rnc</name>
    <name evidence="18" type="ORF">VC03_03890</name>
</gene>
<dbReference type="InterPro" id="IPR036389">
    <property type="entry name" value="RNase_III_sf"/>
</dbReference>
<keyword evidence="5 15" id="KW-0963">Cytoplasm</keyword>
<evidence type="ECO:0000256" key="12">
    <source>
        <dbReference type="ARBA" id="ARBA00022801"/>
    </source>
</evidence>
<evidence type="ECO:0000313" key="19">
    <source>
        <dbReference type="Proteomes" id="UP000033103"/>
    </source>
</evidence>
<keyword evidence="15" id="KW-0699">rRNA-binding</keyword>
<dbReference type="InterPro" id="IPR014720">
    <property type="entry name" value="dsRBD_dom"/>
</dbReference>
<comment type="catalytic activity">
    <reaction evidence="1 15">
        <text>Endonucleolytic cleavage to 5'-phosphomonoester.</text>
        <dbReference type="EC" id="3.1.26.3"/>
    </reaction>
</comment>
<feature type="binding site" evidence="15">
    <location>
        <position position="47"/>
    </location>
    <ligand>
        <name>Mg(2+)</name>
        <dbReference type="ChEBI" id="CHEBI:18420"/>
    </ligand>
</feature>
<dbReference type="SMART" id="SM00535">
    <property type="entry name" value="RIBOc"/>
    <property type="match status" value="1"/>
</dbReference>
<dbReference type="HAMAP" id="MF_00104">
    <property type="entry name" value="RNase_III"/>
    <property type="match status" value="1"/>
</dbReference>
<dbReference type="GO" id="GO:0010468">
    <property type="term" value="P:regulation of gene expression"/>
    <property type="evidence" value="ECO:0007669"/>
    <property type="project" value="TreeGrafter"/>
</dbReference>
<dbReference type="Pfam" id="PF14622">
    <property type="entry name" value="Ribonucleas_3_3"/>
    <property type="match status" value="1"/>
</dbReference>
<dbReference type="GO" id="GO:0008033">
    <property type="term" value="P:tRNA processing"/>
    <property type="evidence" value="ECO:0007669"/>
    <property type="project" value="UniProtKB-KW"/>
</dbReference>
<feature type="binding site" evidence="15">
    <location>
        <position position="120"/>
    </location>
    <ligand>
        <name>Mg(2+)</name>
        <dbReference type="ChEBI" id="CHEBI:18420"/>
    </ligand>
</feature>
<evidence type="ECO:0000256" key="5">
    <source>
        <dbReference type="ARBA" id="ARBA00022490"/>
    </source>
</evidence>
<dbReference type="PROSITE" id="PS00517">
    <property type="entry name" value="RNASE_3_1"/>
    <property type="match status" value="1"/>
</dbReference>
<sequence>MNKDIVKLMNTIKYHFKDERLLIQALTHRSYANEHDMYGMHDNERLEFLGDSVLDLISTEYIVAKYPQLKEGDMSKIKSQLISENAFSTIANEIQLGEYLFLSNGENATGGRKRKSILGDAFEALIGAIFLDSGDYYITKKVALEYLVKTLKHLDSIEGILDYKTELQEYIQSIYKVTPEYEIISATGPDHDKVFTVIVTVNGKTVGEGVAKNRKSAEKAAAKQALSSMRGKK</sequence>
<dbReference type="AlphaFoldDB" id="A0A0E3UTY0"/>
<evidence type="ECO:0000256" key="1">
    <source>
        <dbReference type="ARBA" id="ARBA00000109"/>
    </source>
</evidence>
<evidence type="ECO:0000256" key="10">
    <source>
        <dbReference type="ARBA" id="ARBA00022723"/>
    </source>
</evidence>
<dbReference type="InterPro" id="IPR000999">
    <property type="entry name" value="RNase_III_dom"/>
</dbReference>
<feature type="active site" evidence="15">
    <location>
        <position position="51"/>
    </location>
</feature>
<keyword evidence="19" id="KW-1185">Reference proteome</keyword>